<feature type="domain" description="NADP-dependent oxidoreductase" evidence="1">
    <location>
        <begin position="51"/>
        <end position="323"/>
    </location>
</feature>
<evidence type="ECO:0000313" key="2">
    <source>
        <dbReference type="EMBL" id="VGO18222.1"/>
    </source>
</evidence>
<dbReference type="InterPro" id="IPR023210">
    <property type="entry name" value="NADP_OxRdtase_dom"/>
</dbReference>
<dbReference type="InterPro" id="IPR036812">
    <property type="entry name" value="NAD(P)_OxRdtase_dom_sf"/>
</dbReference>
<keyword evidence="3" id="KW-1185">Reference proteome</keyword>
<dbReference type="InterPro" id="IPR053135">
    <property type="entry name" value="AKR2_Oxidoreductase"/>
</dbReference>
<dbReference type="RefSeq" id="WP_136059726.1">
    <property type="nucleotide sequence ID" value="NZ_CAAHFH010000001.1"/>
</dbReference>
<gene>
    <name evidence="2" type="primary">yhdN_3</name>
    <name evidence="2" type="ORF">SCARR_00273</name>
</gene>
<dbReference type="PANTHER" id="PTHR43312">
    <property type="entry name" value="D-THREO-ALDOSE 1-DEHYDROGENASE"/>
    <property type="match status" value="1"/>
</dbReference>
<sequence length="344" mass="37939">MKRRDLLQQLAITGTILAPPVALSKGSASDRLGPVLPRRTLGKCGEKVTCLGLGGYHIGWPDDEATAQAAIEKAMEVGIRFFDTAESYGKGRSEERYGKYLIPKYRDDIFLMTKTQAKDAATARQHLEGSLRRMNTEVIDLWQIHSLKDPADADDRLAKGVLDEALKAQAEGKVRHIGFTGHASPYAHVRMTEHKAVLDACTSCQFPINPVDAASKHSFIETTIPKMLQNNIGILAMKTLADGRFFAQKEMNGKVKWTSDKPVIPGALSVEECINFTLSLPVSVLITGAEKPEFVEEKAAIVKRFTTLSEKQRLALAEKVAAYAEEGKVEYYKNKDLRSSSKTT</sequence>
<evidence type="ECO:0000259" key="1">
    <source>
        <dbReference type="Pfam" id="PF00248"/>
    </source>
</evidence>
<organism evidence="2 3">
    <name type="scientific">Pontiella sulfatireligans</name>
    <dbReference type="NCBI Taxonomy" id="2750658"/>
    <lineage>
        <taxon>Bacteria</taxon>
        <taxon>Pseudomonadati</taxon>
        <taxon>Kiritimatiellota</taxon>
        <taxon>Kiritimatiellia</taxon>
        <taxon>Kiritimatiellales</taxon>
        <taxon>Pontiellaceae</taxon>
        <taxon>Pontiella</taxon>
    </lineage>
</organism>
<dbReference type="Pfam" id="PF00248">
    <property type="entry name" value="Aldo_ket_red"/>
    <property type="match status" value="1"/>
</dbReference>
<proteinExistence type="predicted"/>
<evidence type="ECO:0000313" key="3">
    <source>
        <dbReference type="Proteomes" id="UP000346198"/>
    </source>
</evidence>
<dbReference type="EMBL" id="CAAHFH010000001">
    <property type="protein sequence ID" value="VGO18222.1"/>
    <property type="molecule type" value="Genomic_DNA"/>
</dbReference>
<dbReference type="PANTHER" id="PTHR43312:SF1">
    <property type="entry name" value="NADP-DEPENDENT OXIDOREDUCTASE DOMAIN-CONTAINING PROTEIN"/>
    <property type="match status" value="1"/>
</dbReference>
<dbReference type="AlphaFoldDB" id="A0A6C2UDD8"/>
<dbReference type="SUPFAM" id="SSF51430">
    <property type="entry name" value="NAD(P)-linked oxidoreductase"/>
    <property type="match status" value="1"/>
</dbReference>
<name>A0A6C2UDD8_9BACT</name>
<accession>A0A6C2UDD8</accession>
<protein>
    <submittedName>
        <fullName evidence="2">General stress protein 69</fullName>
    </submittedName>
</protein>
<dbReference type="Proteomes" id="UP000346198">
    <property type="component" value="Unassembled WGS sequence"/>
</dbReference>
<dbReference type="CDD" id="cd19100">
    <property type="entry name" value="AKR_unchar"/>
    <property type="match status" value="1"/>
</dbReference>
<reference evidence="2 3" key="1">
    <citation type="submission" date="2019-04" db="EMBL/GenBank/DDBJ databases">
        <authorList>
            <person name="Van Vliet M D."/>
        </authorList>
    </citation>
    <scope>NUCLEOTIDE SEQUENCE [LARGE SCALE GENOMIC DNA]</scope>
    <source>
        <strain evidence="2 3">F21</strain>
    </source>
</reference>
<dbReference type="Gene3D" id="3.20.20.100">
    <property type="entry name" value="NADP-dependent oxidoreductase domain"/>
    <property type="match status" value="1"/>
</dbReference>